<evidence type="ECO:0000259" key="14">
    <source>
        <dbReference type="PROSITE" id="PS51099"/>
    </source>
</evidence>
<keyword evidence="11 12" id="KW-0472">Membrane</keyword>
<dbReference type="GO" id="GO:0005737">
    <property type="term" value="C:cytoplasm"/>
    <property type="evidence" value="ECO:0007669"/>
    <property type="project" value="UniProtKB-SubCell"/>
</dbReference>
<dbReference type="PROSITE" id="PS51099">
    <property type="entry name" value="PTS_EIIB_TYPE_2"/>
    <property type="match status" value="1"/>
</dbReference>
<evidence type="ECO:0000256" key="7">
    <source>
        <dbReference type="ARBA" id="ARBA00022679"/>
    </source>
</evidence>
<dbReference type="GO" id="GO:0005886">
    <property type="term" value="C:plasma membrane"/>
    <property type="evidence" value="ECO:0007669"/>
    <property type="project" value="UniProtKB-SubCell"/>
</dbReference>
<evidence type="ECO:0000256" key="2">
    <source>
        <dbReference type="ARBA" id="ARBA00004496"/>
    </source>
</evidence>
<dbReference type="InterPro" id="IPR036095">
    <property type="entry name" value="PTS_EIIB-like_sf"/>
</dbReference>
<dbReference type="GO" id="GO:0090563">
    <property type="term" value="F:protein-phosphocysteine-sugar phosphotransferase activity"/>
    <property type="evidence" value="ECO:0007669"/>
    <property type="project" value="TreeGrafter"/>
</dbReference>
<evidence type="ECO:0000256" key="4">
    <source>
        <dbReference type="ARBA" id="ARBA00022475"/>
    </source>
</evidence>
<dbReference type="SUPFAM" id="SSF52794">
    <property type="entry name" value="PTS system IIB component-like"/>
    <property type="match status" value="1"/>
</dbReference>
<dbReference type="PANTHER" id="PTHR30505:SF28">
    <property type="entry name" value="PTS SYSTEM 2-O-ALPHA-MANNOSYL-D-GLYCERATE-SPECIFIC EIIABC COMPONENT"/>
    <property type="match status" value="1"/>
</dbReference>
<dbReference type="PANTHER" id="PTHR30505">
    <property type="entry name" value="FRUCTOSE-LIKE PERMEASE"/>
    <property type="match status" value="1"/>
</dbReference>
<reference evidence="16" key="1">
    <citation type="submission" date="2020-09" db="EMBL/GenBank/DDBJ databases">
        <title>Bacillus faecalis sp. nov., a moderately halophilic bacterium isolated from cow faeces.</title>
        <authorList>
            <person name="Jiang L."/>
            <person name="Lee J."/>
        </authorList>
    </citation>
    <scope>NUCLEOTIDE SEQUENCE</scope>
    <source>
        <strain evidence="16">AGMB 02131</strain>
    </source>
</reference>
<gene>
    <name evidence="16" type="ORF">IEO70_10985</name>
</gene>
<name>A0A927CW56_9BACI</name>
<dbReference type="Gene3D" id="3.40.50.2300">
    <property type="match status" value="1"/>
</dbReference>
<dbReference type="FunFam" id="3.40.930.10:FF:000009">
    <property type="entry name" value="PTS system, fructose specific IIABC component"/>
    <property type="match status" value="1"/>
</dbReference>
<dbReference type="SUPFAM" id="SSF55804">
    <property type="entry name" value="Phoshotransferase/anion transport protein"/>
    <property type="match status" value="1"/>
</dbReference>
<evidence type="ECO:0000256" key="11">
    <source>
        <dbReference type="ARBA" id="ARBA00023136"/>
    </source>
</evidence>
<evidence type="ECO:0000256" key="3">
    <source>
        <dbReference type="ARBA" id="ARBA00022448"/>
    </source>
</evidence>
<feature type="transmembrane region" description="Helical" evidence="12">
    <location>
        <begin position="597"/>
        <end position="617"/>
    </location>
</feature>
<dbReference type="FunFam" id="3.40.50.2300:FF:000014">
    <property type="entry name" value="PTS system fructose-like transporter subunit IIB"/>
    <property type="match status" value="1"/>
</dbReference>
<dbReference type="InterPro" id="IPR050864">
    <property type="entry name" value="Bacterial_PTS_Sugar_Transport"/>
</dbReference>
<dbReference type="CDD" id="cd05569">
    <property type="entry name" value="PTS_IIB_fructose"/>
    <property type="match status" value="1"/>
</dbReference>
<evidence type="ECO:0000256" key="5">
    <source>
        <dbReference type="ARBA" id="ARBA00022553"/>
    </source>
</evidence>
<dbReference type="InterPro" id="IPR006327">
    <property type="entry name" value="PTS_IIC_fruc"/>
</dbReference>
<dbReference type="Proteomes" id="UP000602076">
    <property type="component" value="Unassembled WGS sequence"/>
</dbReference>
<feature type="transmembrane region" description="Helical" evidence="12">
    <location>
        <begin position="339"/>
        <end position="362"/>
    </location>
</feature>
<dbReference type="PROSITE" id="PS51104">
    <property type="entry name" value="PTS_EIIC_TYPE_2"/>
    <property type="match status" value="1"/>
</dbReference>
<protein>
    <submittedName>
        <fullName evidence="16">PTS sugar transporter subunit IIA</fullName>
    </submittedName>
</protein>
<dbReference type="NCBIfam" id="TIGR01427">
    <property type="entry name" value="PTS_IIC_fructo"/>
    <property type="match status" value="1"/>
</dbReference>
<evidence type="ECO:0000256" key="1">
    <source>
        <dbReference type="ARBA" id="ARBA00004429"/>
    </source>
</evidence>
<feature type="transmembrane region" description="Helical" evidence="12">
    <location>
        <begin position="451"/>
        <end position="473"/>
    </location>
</feature>
<dbReference type="InterPro" id="IPR013011">
    <property type="entry name" value="PTS_EIIB_2"/>
</dbReference>
<keyword evidence="8" id="KW-0598">Phosphotransferase system</keyword>
<feature type="domain" description="PTS EIIC type-2" evidence="15">
    <location>
        <begin position="296"/>
        <end position="625"/>
    </location>
</feature>
<dbReference type="InterPro" id="IPR016152">
    <property type="entry name" value="PTrfase/Anion_transptr"/>
</dbReference>
<keyword evidence="9 12" id="KW-0812">Transmembrane</keyword>
<evidence type="ECO:0000256" key="6">
    <source>
        <dbReference type="ARBA" id="ARBA00022597"/>
    </source>
</evidence>
<dbReference type="InterPro" id="IPR002178">
    <property type="entry name" value="PTS_EIIA_type-2_dom"/>
</dbReference>
<evidence type="ECO:0000259" key="15">
    <source>
        <dbReference type="PROSITE" id="PS51104"/>
    </source>
</evidence>
<accession>A0A927CW56</accession>
<comment type="subcellular location">
    <subcellularLocation>
        <location evidence="1">Cell inner membrane</location>
        <topology evidence="1">Multi-pass membrane protein</topology>
    </subcellularLocation>
    <subcellularLocation>
        <location evidence="2">Cytoplasm</location>
    </subcellularLocation>
</comment>
<evidence type="ECO:0000313" key="17">
    <source>
        <dbReference type="Proteomes" id="UP000602076"/>
    </source>
</evidence>
<dbReference type="Pfam" id="PF00359">
    <property type="entry name" value="PTS_EIIA_2"/>
    <property type="match status" value="1"/>
</dbReference>
<dbReference type="PROSITE" id="PS51094">
    <property type="entry name" value="PTS_EIIA_TYPE_2"/>
    <property type="match status" value="1"/>
</dbReference>
<feature type="domain" description="PTS EIIB type-2" evidence="14">
    <location>
        <begin position="172"/>
        <end position="267"/>
    </location>
</feature>
<feature type="transmembrane region" description="Helical" evidence="12">
    <location>
        <begin position="500"/>
        <end position="520"/>
    </location>
</feature>
<evidence type="ECO:0000256" key="10">
    <source>
        <dbReference type="ARBA" id="ARBA00022989"/>
    </source>
</evidence>
<feature type="domain" description="PTS EIIA type-2" evidence="13">
    <location>
        <begin position="5"/>
        <end position="149"/>
    </location>
</feature>
<feature type="transmembrane region" description="Helical" evidence="12">
    <location>
        <begin position="419"/>
        <end position="444"/>
    </location>
</feature>
<dbReference type="Pfam" id="PF02302">
    <property type="entry name" value="PTS_IIB"/>
    <property type="match status" value="1"/>
</dbReference>
<dbReference type="PROSITE" id="PS00372">
    <property type="entry name" value="PTS_EIIA_TYPE_2_HIS"/>
    <property type="match status" value="1"/>
</dbReference>
<dbReference type="InterPro" id="IPR013014">
    <property type="entry name" value="PTS_EIIC_2"/>
</dbReference>
<feature type="transmembrane region" description="Helical" evidence="12">
    <location>
        <begin position="307"/>
        <end position="327"/>
    </location>
</feature>
<dbReference type="GO" id="GO:0022877">
    <property type="term" value="F:protein-N(PI)-phosphohistidine-fructose phosphotransferase system transporter activity"/>
    <property type="evidence" value="ECO:0007669"/>
    <property type="project" value="InterPro"/>
</dbReference>
<dbReference type="NCBIfam" id="TIGR00829">
    <property type="entry name" value="FRU"/>
    <property type="match status" value="1"/>
</dbReference>
<dbReference type="NCBIfam" id="TIGR00848">
    <property type="entry name" value="fruA"/>
    <property type="match status" value="1"/>
</dbReference>
<dbReference type="AlphaFoldDB" id="A0A927CW56"/>
<organism evidence="16 17">
    <name type="scientific">Peribacillus faecalis</name>
    <dbReference type="NCBI Taxonomy" id="2772559"/>
    <lineage>
        <taxon>Bacteria</taxon>
        <taxon>Bacillati</taxon>
        <taxon>Bacillota</taxon>
        <taxon>Bacilli</taxon>
        <taxon>Bacillales</taxon>
        <taxon>Bacillaceae</taxon>
        <taxon>Peribacillus</taxon>
    </lineage>
</organism>
<dbReference type="GO" id="GO:0005351">
    <property type="term" value="F:carbohydrate:proton symporter activity"/>
    <property type="evidence" value="ECO:0007669"/>
    <property type="project" value="InterPro"/>
</dbReference>
<dbReference type="CDD" id="cd00211">
    <property type="entry name" value="PTS_IIA_fru"/>
    <property type="match status" value="1"/>
</dbReference>
<proteinExistence type="predicted"/>
<dbReference type="InterPro" id="IPR003352">
    <property type="entry name" value="PTS_EIIC"/>
</dbReference>
<keyword evidence="5" id="KW-0597">Phosphoprotein</keyword>
<dbReference type="EMBL" id="JACXSI010000023">
    <property type="protein sequence ID" value="MBD3108888.1"/>
    <property type="molecule type" value="Genomic_DNA"/>
</dbReference>
<evidence type="ECO:0000256" key="12">
    <source>
        <dbReference type="SAM" id="Phobius"/>
    </source>
</evidence>
<dbReference type="Gene3D" id="3.40.930.10">
    <property type="entry name" value="Mannitol-specific EII, Chain A"/>
    <property type="match status" value="1"/>
</dbReference>
<dbReference type="InterPro" id="IPR004715">
    <property type="entry name" value="PTS_IIA_fruc"/>
</dbReference>
<feature type="transmembrane region" description="Helical" evidence="12">
    <location>
        <begin position="374"/>
        <end position="399"/>
    </location>
</feature>
<comment type="caution">
    <text evidence="16">The sequence shown here is derived from an EMBL/GenBank/DDBJ whole genome shotgun (WGS) entry which is preliminary data.</text>
</comment>
<sequence>MKITDLLKKDTVILDLKATTKVEVIDELTQKLYDAGRLNSLEGYKEAILTREGQSTTGIGEGIAIPHAKTDAVKIPSIAFAKSEAGVDYESLDGQPAHLIFMIAASAGANNEHLETLSRLSMLLMDADFRNKLLGAKTPDEVISIIDAKEREEDGEEEVEQVVETAEDEKLILAVTACPTGIAHTYMAADALKGRAKERGIAFKVETNGSTGIKGELTKEEIEKAHAIIVAADKQVEMDRFAGKHVIKVPVAQGIRKTDELLDRALKQDAPVYQATGEGSSNEESTRSEGGFKEYVYKPLMNGISNMLPFVVGGGLIVALAFLFGGYETKGAFAEALNTIGGGTALGLMVPVLAAFIASAIGDRPAFAPGMVGGLLAVNGGAGFLGGLIAGFLAGYVILGLKKLFSYLPQSLEGLKPTLLYPLCGTLVVGLLMIFVINTPIAFIMDGLMNFLNGLSGANAVVLGLVLGGMMAIDMGGPFNKTAFAFGIAMAASDNFAPQAATMIGGMVPPLGLALATTFFKNKFTQAERESGKTNYIMGLSFITEGAIPFAAADPIRVIVSCIIGSALAGALAMFFGCISQAPHGGIFVIWAISNPIMYVVSLLIGSIVTALLVGFWKKPVAERL</sequence>
<dbReference type="RefSeq" id="WP_190998412.1">
    <property type="nucleotide sequence ID" value="NZ_JACXSI010000023.1"/>
</dbReference>
<dbReference type="Pfam" id="PF02378">
    <property type="entry name" value="PTS_EIIC"/>
    <property type="match status" value="1"/>
</dbReference>
<evidence type="ECO:0000313" key="16">
    <source>
        <dbReference type="EMBL" id="MBD3108888.1"/>
    </source>
</evidence>
<dbReference type="InterPro" id="IPR003353">
    <property type="entry name" value="PTS_IIB_fruc"/>
</dbReference>
<evidence type="ECO:0000259" key="13">
    <source>
        <dbReference type="PROSITE" id="PS51094"/>
    </source>
</evidence>
<evidence type="ECO:0000256" key="8">
    <source>
        <dbReference type="ARBA" id="ARBA00022683"/>
    </source>
</evidence>
<keyword evidence="6 16" id="KW-0762">Sugar transport</keyword>
<feature type="transmembrane region" description="Helical" evidence="12">
    <location>
        <begin position="558"/>
        <end position="577"/>
    </location>
</feature>
<dbReference type="GO" id="GO:0009401">
    <property type="term" value="P:phosphoenolpyruvate-dependent sugar phosphotransferase system"/>
    <property type="evidence" value="ECO:0007669"/>
    <property type="project" value="UniProtKB-KW"/>
</dbReference>
<keyword evidence="7" id="KW-0808">Transferase</keyword>
<keyword evidence="10 12" id="KW-1133">Transmembrane helix</keyword>
<dbReference type="InterPro" id="IPR003501">
    <property type="entry name" value="PTS_EIIB_2/3"/>
</dbReference>
<keyword evidence="4" id="KW-1003">Cell membrane</keyword>
<evidence type="ECO:0000256" key="9">
    <source>
        <dbReference type="ARBA" id="ARBA00022692"/>
    </source>
</evidence>
<keyword evidence="3" id="KW-0813">Transport</keyword>
<keyword evidence="17" id="KW-1185">Reference proteome</keyword>